<accession>A0A3S5AP48</accession>
<name>A0A3S5AP48_9PLAT</name>
<evidence type="ECO:0000256" key="1">
    <source>
        <dbReference type="SAM" id="MobiDB-lite"/>
    </source>
</evidence>
<comment type="caution">
    <text evidence="2">The sequence shown here is derived from an EMBL/GenBank/DDBJ whole genome shotgun (WGS) entry which is preliminary data.</text>
</comment>
<proteinExistence type="predicted"/>
<evidence type="ECO:0000313" key="2">
    <source>
        <dbReference type="EMBL" id="VEL28510.1"/>
    </source>
</evidence>
<dbReference type="EMBL" id="CAAALY010095570">
    <property type="protein sequence ID" value="VEL28510.1"/>
    <property type="molecule type" value="Genomic_DNA"/>
</dbReference>
<evidence type="ECO:0000313" key="3">
    <source>
        <dbReference type="Proteomes" id="UP000784294"/>
    </source>
</evidence>
<sequence>MQSVQSSDIPLRDKASISHPPATREAPYHPSRPATDAESVIHFAWGLGPNPARPRGLPSTPTNLPTSQFTFPVLPLVYLSIGPSFLPFIQAVYRLLDG</sequence>
<feature type="region of interest" description="Disordered" evidence="1">
    <location>
        <begin position="1"/>
        <end position="35"/>
    </location>
</feature>
<keyword evidence="3" id="KW-1185">Reference proteome</keyword>
<dbReference type="AlphaFoldDB" id="A0A3S5AP48"/>
<gene>
    <name evidence="2" type="ORF">PXEA_LOCUS21950</name>
</gene>
<dbReference type="Proteomes" id="UP000784294">
    <property type="component" value="Unassembled WGS sequence"/>
</dbReference>
<protein>
    <submittedName>
        <fullName evidence="2">Uncharacterized protein</fullName>
    </submittedName>
</protein>
<organism evidence="2 3">
    <name type="scientific">Protopolystoma xenopodis</name>
    <dbReference type="NCBI Taxonomy" id="117903"/>
    <lineage>
        <taxon>Eukaryota</taxon>
        <taxon>Metazoa</taxon>
        <taxon>Spiralia</taxon>
        <taxon>Lophotrochozoa</taxon>
        <taxon>Platyhelminthes</taxon>
        <taxon>Monogenea</taxon>
        <taxon>Polyopisthocotylea</taxon>
        <taxon>Polystomatidea</taxon>
        <taxon>Polystomatidae</taxon>
        <taxon>Protopolystoma</taxon>
    </lineage>
</organism>
<reference evidence="2" key="1">
    <citation type="submission" date="2018-11" db="EMBL/GenBank/DDBJ databases">
        <authorList>
            <consortium name="Pathogen Informatics"/>
        </authorList>
    </citation>
    <scope>NUCLEOTIDE SEQUENCE</scope>
</reference>